<dbReference type="OrthoDB" id="153860at2"/>
<evidence type="ECO:0000313" key="1">
    <source>
        <dbReference type="EMBL" id="QDT53026.1"/>
    </source>
</evidence>
<dbReference type="EMBL" id="CP036271">
    <property type="protein sequence ID" value="QDT53026.1"/>
    <property type="molecule type" value="Genomic_DNA"/>
</dbReference>
<gene>
    <name evidence="1" type="ORF">Pan44_10410</name>
</gene>
<sequence length="231" mass="26477">MGSTETALICVSPDFLELRRIESPPAPTIYERLEEHQRQEEWERRELLTVLQWNKDVFIEEFKLGPLDVALCVDRLPANRYGHFRHGWNGFGLRGEIALNTLYMDGTRPFWKWLATLLHELLHAHQEVHGKPGKGNCHNREFREKAASIGLIIDEKGVTQYQAESPFMDLLKRLGVAVRAEELIPEDGRKKGASKLKKWSCSCPVNVRVGAKDFHAKCLICNEQFVLQSSS</sequence>
<evidence type="ECO:0000313" key="2">
    <source>
        <dbReference type="Proteomes" id="UP000315700"/>
    </source>
</evidence>
<reference evidence="1 2" key="1">
    <citation type="submission" date="2019-02" db="EMBL/GenBank/DDBJ databases">
        <title>Deep-cultivation of Planctomycetes and their phenomic and genomic characterization uncovers novel biology.</title>
        <authorList>
            <person name="Wiegand S."/>
            <person name="Jogler M."/>
            <person name="Boedeker C."/>
            <person name="Pinto D."/>
            <person name="Vollmers J."/>
            <person name="Rivas-Marin E."/>
            <person name="Kohn T."/>
            <person name="Peeters S.H."/>
            <person name="Heuer A."/>
            <person name="Rast P."/>
            <person name="Oberbeckmann S."/>
            <person name="Bunk B."/>
            <person name="Jeske O."/>
            <person name="Meyerdierks A."/>
            <person name="Storesund J.E."/>
            <person name="Kallscheuer N."/>
            <person name="Luecker S."/>
            <person name="Lage O.M."/>
            <person name="Pohl T."/>
            <person name="Merkel B.J."/>
            <person name="Hornburger P."/>
            <person name="Mueller R.-W."/>
            <person name="Bruemmer F."/>
            <person name="Labrenz M."/>
            <person name="Spormann A.M."/>
            <person name="Op den Camp H."/>
            <person name="Overmann J."/>
            <person name="Amann R."/>
            <person name="Jetten M.S.M."/>
            <person name="Mascher T."/>
            <person name="Medema M.H."/>
            <person name="Devos D.P."/>
            <person name="Kaster A.-K."/>
            <person name="Ovreas L."/>
            <person name="Rohde M."/>
            <person name="Galperin M.Y."/>
            <person name="Jogler C."/>
        </authorList>
    </citation>
    <scope>NUCLEOTIDE SEQUENCE [LARGE SCALE GENOMIC DNA]</scope>
    <source>
        <strain evidence="1 2">Pan44</strain>
    </source>
</reference>
<accession>A0A517SAC0</accession>
<organism evidence="1 2">
    <name type="scientific">Caulifigura coniformis</name>
    <dbReference type="NCBI Taxonomy" id="2527983"/>
    <lineage>
        <taxon>Bacteria</taxon>
        <taxon>Pseudomonadati</taxon>
        <taxon>Planctomycetota</taxon>
        <taxon>Planctomycetia</taxon>
        <taxon>Planctomycetales</taxon>
        <taxon>Planctomycetaceae</taxon>
        <taxon>Caulifigura</taxon>
    </lineage>
</organism>
<dbReference type="KEGG" id="ccos:Pan44_10410"/>
<dbReference type="RefSeq" id="WP_145027884.1">
    <property type="nucleotide sequence ID" value="NZ_CP036271.1"/>
</dbReference>
<dbReference type="AlphaFoldDB" id="A0A517SAC0"/>
<keyword evidence="2" id="KW-1185">Reference proteome</keyword>
<proteinExistence type="predicted"/>
<name>A0A517SAC0_9PLAN</name>
<protein>
    <submittedName>
        <fullName evidence="1">SprT-like family protein</fullName>
    </submittedName>
</protein>
<dbReference type="InParanoid" id="A0A517SAC0"/>
<dbReference type="Proteomes" id="UP000315700">
    <property type="component" value="Chromosome"/>
</dbReference>